<evidence type="ECO:0000313" key="2">
    <source>
        <dbReference type="EMBL" id="QBI18119.1"/>
    </source>
</evidence>
<organism evidence="2 3">
    <name type="scientific">Egibacter rhizosphaerae</name>
    <dbReference type="NCBI Taxonomy" id="1670831"/>
    <lineage>
        <taxon>Bacteria</taxon>
        <taxon>Bacillati</taxon>
        <taxon>Actinomycetota</taxon>
        <taxon>Nitriliruptoria</taxon>
        <taxon>Egibacterales</taxon>
        <taxon>Egibacteraceae</taxon>
        <taxon>Egibacter</taxon>
    </lineage>
</organism>
<name>A0A411YAB1_9ACTN</name>
<evidence type="ECO:0000313" key="3">
    <source>
        <dbReference type="Proteomes" id="UP000291469"/>
    </source>
</evidence>
<dbReference type="RefSeq" id="WP_131153117.1">
    <property type="nucleotide sequence ID" value="NZ_CP036402.1"/>
</dbReference>
<dbReference type="EMBL" id="CP036402">
    <property type="protein sequence ID" value="QBI18119.1"/>
    <property type="molecule type" value="Genomic_DNA"/>
</dbReference>
<keyword evidence="1" id="KW-0472">Membrane</keyword>
<dbReference type="KEGG" id="erz:ER308_00050"/>
<evidence type="ECO:0008006" key="4">
    <source>
        <dbReference type="Google" id="ProtNLM"/>
    </source>
</evidence>
<keyword evidence="3" id="KW-1185">Reference proteome</keyword>
<dbReference type="AlphaFoldDB" id="A0A411YAB1"/>
<feature type="transmembrane region" description="Helical" evidence="1">
    <location>
        <begin position="7"/>
        <end position="23"/>
    </location>
</feature>
<evidence type="ECO:0000256" key="1">
    <source>
        <dbReference type="SAM" id="Phobius"/>
    </source>
</evidence>
<sequence length="69" mass="7178">MSAVNALRQVLVFTAIIAALVAAGGGRWYVVAILVPGLAAHFGMSLWLRRERHRLEGGPSVAGGQPPGS</sequence>
<gene>
    <name evidence="2" type="ORF">ER308_00050</name>
</gene>
<keyword evidence="1" id="KW-1133">Transmembrane helix</keyword>
<proteinExistence type="predicted"/>
<keyword evidence="1" id="KW-0812">Transmembrane</keyword>
<feature type="transmembrane region" description="Helical" evidence="1">
    <location>
        <begin position="29"/>
        <end position="48"/>
    </location>
</feature>
<dbReference type="Proteomes" id="UP000291469">
    <property type="component" value="Chromosome"/>
</dbReference>
<accession>A0A411YAB1</accession>
<protein>
    <recommendedName>
        <fullName evidence="4">DUF3099 domain-containing protein</fullName>
    </recommendedName>
</protein>
<reference evidence="2 3" key="1">
    <citation type="submission" date="2019-01" db="EMBL/GenBank/DDBJ databases">
        <title>Egibacter rhizosphaerae EGI 80759T.</title>
        <authorList>
            <person name="Chen D.-D."/>
            <person name="Tian Y."/>
            <person name="Jiao J.-Y."/>
            <person name="Zhang X.-T."/>
            <person name="Zhang Y.-G."/>
            <person name="Zhang Y."/>
            <person name="Xiao M."/>
            <person name="Shu W.-S."/>
            <person name="Li W.-J."/>
        </authorList>
    </citation>
    <scope>NUCLEOTIDE SEQUENCE [LARGE SCALE GENOMIC DNA]</scope>
    <source>
        <strain evidence="2 3">EGI 80759</strain>
    </source>
</reference>